<dbReference type="PATRIC" id="fig|29422.6.peg.2230"/>
<dbReference type="InterPro" id="IPR013321">
    <property type="entry name" value="Arc_rbn_hlx_hlx"/>
</dbReference>
<proteinExistence type="inferred from homology"/>
<dbReference type="AlphaFoldDB" id="A0A0W0SEP2"/>
<dbReference type="PANTHER" id="PTHR35401:SF2">
    <property type="entry name" value="ABC-TYPE TRANSPORT SYSTEM"/>
    <property type="match status" value="1"/>
</dbReference>
<dbReference type="OrthoDB" id="5689325at2"/>
<protein>
    <recommendedName>
        <fullName evidence="5">DUF1778 domain-containing protein</fullName>
    </recommendedName>
</protein>
<dbReference type="Pfam" id="PF08681">
    <property type="entry name" value="TacA1"/>
    <property type="match status" value="1"/>
</dbReference>
<dbReference type="PANTHER" id="PTHR35401">
    <property type="entry name" value="COPG FAMILY HELIX-TURN-HELIX PROTEIN-RELATED-RELATED"/>
    <property type="match status" value="1"/>
</dbReference>
<dbReference type="GO" id="GO:0006355">
    <property type="term" value="P:regulation of DNA-templated transcription"/>
    <property type="evidence" value="ECO:0007669"/>
    <property type="project" value="InterPro"/>
</dbReference>
<evidence type="ECO:0000313" key="3">
    <source>
        <dbReference type="EMBL" id="KTC81572.1"/>
    </source>
</evidence>
<dbReference type="RefSeq" id="WP_058442080.1">
    <property type="nucleotide sequence ID" value="NZ_CAAAHU010000005.1"/>
</dbReference>
<evidence type="ECO:0000256" key="1">
    <source>
        <dbReference type="ARBA" id="ARBA00022649"/>
    </source>
</evidence>
<dbReference type="STRING" id="29422.Lbru_2092"/>
<dbReference type="Gene3D" id="1.20.890.30">
    <property type="entry name" value="VCA0319-like"/>
    <property type="match status" value="1"/>
</dbReference>
<comment type="caution">
    <text evidence="3">The sequence shown here is derived from an EMBL/GenBank/DDBJ whole genome shotgun (WGS) entry which is preliminary data.</text>
</comment>
<keyword evidence="4" id="KW-1185">Reference proteome</keyword>
<dbReference type="InterPro" id="IPR014795">
    <property type="entry name" value="TacA_1-like"/>
</dbReference>
<gene>
    <name evidence="3" type="ORF">Lbru_2092</name>
</gene>
<evidence type="ECO:0008006" key="5">
    <source>
        <dbReference type="Google" id="ProtNLM"/>
    </source>
</evidence>
<dbReference type="InterPro" id="IPR010985">
    <property type="entry name" value="Ribbon_hlx_hlx"/>
</dbReference>
<organism evidence="3 4">
    <name type="scientific">Legionella brunensis</name>
    <dbReference type="NCBI Taxonomy" id="29422"/>
    <lineage>
        <taxon>Bacteria</taxon>
        <taxon>Pseudomonadati</taxon>
        <taxon>Pseudomonadota</taxon>
        <taxon>Gammaproteobacteria</taxon>
        <taxon>Legionellales</taxon>
        <taxon>Legionellaceae</taxon>
        <taxon>Legionella</taxon>
    </lineage>
</organism>
<name>A0A0W0SEP2_9GAMM</name>
<evidence type="ECO:0000313" key="4">
    <source>
        <dbReference type="Proteomes" id="UP000054742"/>
    </source>
</evidence>
<dbReference type="SUPFAM" id="SSF47598">
    <property type="entry name" value="Ribbon-helix-helix"/>
    <property type="match status" value="1"/>
</dbReference>
<keyword evidence="1" id="KW-1277">Toxin-antitoxin system</keyword>
<accession>A0A0W0SEP2</accession>
<dbReference type="Proteomes" id="UP000054742">
    <property type="component" value="Unassembled WGS sequence"/>
</dbReference>
<evidence type="ECO:0000256" key="2">
    <source>
        <dbReference type="ARBA" id="ARBA00049988"/>
    </source>
</evidence>
<comment type="similarity">
    <text evidence="2">Belongs to the TacA antitoxin family.</text>
</comment>
<dbReference type="EMBL" id="LNXV01000029">
    <property type="protein sequence ID" value="KTC81572.1"/>
    <property type="molecule type" value="Genomic_DNA"/>
</dbReference>
<sequence>MAHLSKHSKEVERLEARISSEKKAVLKNAATLRGISLTDFVVNSAYEAAQRVIEEYEQLKLSQADRAIFIHALLNPPKPSENLMKAAKRYKKDVQSK</sequence>
<reference evidence="3 4" key="1">
    <citation type="submission" date="2015-11" db="EMBL/GenBank/DDBJ databases">
        <title>Genomic analysis of 38 Legionella species identifies large and diverse effector repertoires.</title>
        <authorList>
            <person name="Burstein D."/>
            <person name="Amaro F."/>
            <person name="Zusman T."/>
            <person name="Lifshitz Z."/>
            <person name="Cohen O."/>
            <person name="Gilbert J.A."/>
            <person name="Pupko T."/>
            <person name="Shuman H.A."/>
            <person name="Segal G."/>
        </authorList>
    </citation>
    <scope>NUCLEOTIDE SEQUENCE [LARGE SCALE GENOMIC DNA]</scope>
    <source>
        <strain evidence="3 4">ATCC 43878</strain>
    </source>
</reference>
<dbReference type="Gene3D" id="1.10.1220.10">
    <property type="entry name" value="Met repressor-like"/>
    <property type="match status" value="1"/>
</dbReference>